<evidence type="ECO:0000313" key="2">
    <source>
        <dbReference type="Proteomes" id="UP000591131"/>
    </source>
</evidence>
<evidence type="ECO:0000313" key="1">
    <source>
        <dbReference type="EMBL" id="KAF4647667.1"/>
    </source>
</evidence>
<dbReference type="AlphaFoldDB" id="A0A7J6KKS7"/>
<reference evidence="1 2" key="1">
    <citation type="submission" date="2020-04" db="EMBL/GenBank/DDBJ databases">
        <title>Perkinsus chesapeaki whole genome sequence.</title>
        <authorList>
            <person name="Bogema D.R."/>
        </authorList>
    </citation>
    <scope>NUCLEOTIDE SEQUENCE [LARGE SCALE GENOMIC DNA]</scope>
    <source>
        <strain evidence="1">ATCC PRA-425</strain>
    </source>
</reference>
<dbReference type="Proteomes" id="UP000591131">
    <property type="component" value="Unassembled WGS sequence"/>
</dbReference>
<name>A0A7J6KKS7_PERCH</name>
<proteinExistence type="predicted"/>
<comment type="caution">
    <text evidence="1">The sequence shown here is derived from an EMBL/GenBank/DDBJ whole genome shotgun (WGS) entry which is preliminary data.</text>
</comment>
<feature type="non-terminal residue" evidence="1">
    <location>
        <position position="1"/>
    </location>
</feature>
<sequence length="187" mass="21418">RNYTKKYGFKHYYYCSKCGKQSKINHDSSGAERLKTGVEVMLNYVNHSREVILYDTEAEHDHNAYNNRPNGLKDDVKQVILDEIHSGVLTLKPIKEKIKDMLRRQELPASSAPKNDKQIDNHLQYVKRCMNGGSGEITVGDIERMAQAYSQIPGEDEKDKAFVVRGPFLNALRKAVCLECKQLSWTI</sequence>
<organism evidence="1 2">
    <name type="scientific">Perkinsus chesapeaki</name>
    <name type="common">Clam parasite</name>
    <name type="synonym">Perkinsus andrewsi</name>
    <dbReference type="NCBI Taxonomy" id="330153"/>
    <lineage>
        <taxon>Eukaryota</taxon>
        <taxon>Sar</taxon>
        <taxon>Alveolata</taxon>
        <taxon>Perkinsozoa</taxon>
        <taxon>Perkinsea</taxon>
        <taxon>Perkinsida</taxon>
        <taxon>Perkinsidae</taxon>
        <taxon>Perkinsus</taxon>
    </lineage>
</organism>
<accession>A0A7J6KKS7</accession>
<gene>
    <name evidence="1" type="ORF">FOL47_004311</name>
</gene>
<protein>
    <submittedName>
        <fullName evidence="1">Uncharacterized protein</fullName>
    </submittedName>
</protein>
<dbReference type="EMBL" id="JAAPAO010002458">
    <property type="protein sequence ID" value="KAF4647667.1"/>
    <property type="molecule type" value="Genomic_DNA"/>
</dbReference>
<keyword evidence="2" id="KW-1185">Reference proteome</keyword>